<dbReference type="Pfam" id="PF00079">
    <property type="entry name" value="Serpin"/>
    <property type="match status" value="1"/>
</dbReference>
<comment type="similarity">
    <text evidence="1 4">Belongs to the serpin family.</text>
</comment>
<evidence type="ECO:0000256" key="4">
    <source>
        <dbReference type="RuleBase" id="RU000411"/>
    </source>
</evidence>
<dbReference type="OMA" id="IMVYINT"/>
<dbReference type="GO" id="GO:0004867">
    <property type="term" value="F:serine-type endopeptidase inhibitor activity"/>
    <property type="evidence" value="ECO:0007669"/>
    <property type="project" value="UniProtKB-KW"/>
</dbReference>
<evidence type="ECO:0000256" key="3">
    <source>
        <dbReference type="ARBA" id="ARBA00022900"/>
    </source>
</evidence>
<feature type="domain" description="Serpin" evidence="5">
    <location>
        <begin position="9"/>
        <end position="356"/>
    </location>
</feature>
<reference evidence="6" key="1">
    <citation type="submission" date="2018-07" db="EMBL/GenBank/DDBJ databases">
        <authorList>
            <person name="Quirk P.G."/>
            <person name="Krulwich T.A."/>
        </authorList>
    </citation>
    <scope>NUCLEOTIDE SEQUENCE</scope>
</reference>
<dbReference type="SMART" id="SM00093">
    <property type="entry name" value="SERPIN"/>
    <property type="match status" value="1"/>
</dbReference>
<dbReference type="GO" id="GO:0005615">
    <property type="term" value="C:extracellular space"/>
    <property type="evidence" value="ECO:0007669"/>
    <property type="project" value="InterPro"/>
</dbReference>
<evidence type="ECO:0000256" key="1">
    <source>
        <dbReference type="ARBA" id="ARBA00009500"/>
    </source>
</evidence>
<evidence type="ECO:0000313" key="6">
    <source>
        <dbReference type="EMBL" id="SSX18349.1"/>
    </source>
</evidence>
<dbReference type="EMBL" id="UFQT01000036">
    <property type="protein sequence ID" value="SSX18349.1"/>
    <property type="molecule type" value="Genomic_DNA"/>
</dbReference>
<accession>A0A336LP63</accession>
<dbReference type="InterPro" id="IPR023796">
    <property type="entry name" value="Serpin_dom"/>
</dbReference>
<dbReference type="CDD" id="cd00172">
    <property type="entry name" value="serpin"/>
    <property type="match status" value="1"/>
</dbReference>
<protein>
    <submittedName>
        <fullName evidence="6">CSON009361 protein</fullName>
    </submittedName>
</protein>
<keyword evidence="3" id="KW-0722">Serine protease inhibitor</keyword>
<dbReference type="AlphaFoldDB" id="A0A336LP63"/>
<dbReference type="SUPFAM" id="SSF56574">
    <property type="entry name" value="Serpins"/>
    <property type="match status" value="1"/>
</dbReference>
<dbReference type="PANTHER" id="PTHR11461">
    <property type="entry name" value="SERINE PROTEASE INHIBITOR, SERPIN"/>
    <property type="match status" value="1"/>
</dbReference>
<proteinExistence type="inferred from homology"/>
<dbReference type="InterPro" id="IPR036186">
    <property type="entry name" value="Serpin_sf"/>
</dbReference>
<sequence length="361" mass="40697">MDSINDLSANYLQKAFTSSATENVVTSPLSLASLLYLLWVGARGSTQSSIGSTLKINPNLSEERNRIEFTPIFEKLNSDPLLKSASKIFLNKEFNVTEPFDHLVEILNFNNVQEVTNSVNSWIESFTNGKIKKLIDESLIKPDTVMVLLNALYFKGLWKNPFTYTKEDDFVNIDGSQRRIMFMNVIFRYRHTYLRELQAQVLELPYQNSDIVMLICLPNDPKGIFNLLKNLPSVQRTILTTKLDEKYLSATLPRFKIETALNLNGILKELGMGQAFADNADFSNLLKPGNGPAKVSAIVQKTFVEVDEKGTESAGGSGALIIPRMSLEDFNCKHPFLFYIYHKTLKIPIIAGVVKTMNDHL</sequence>
<keyword evidence="2" id="KW-0646">Protease inhibitor</keyword>
<dbReference type="InterPro" id="IPR042185">
    <property type="entry name" value="Serpin_sf_2"/>
</dbReference>
<organism evidence="6">
    <name type="scientific">Culicoides sonorensis</name>
    <name type="common">Biting midge</name>
    <dbReference type="NCBI Taxonomy" id="179676"/>
    <lineage>
        <taxon>Eukaryota</taxon>
        <taxon>Metazoa</taxon>
        <taxon>Ecdysozoa</taxon>
        <taxon>Arthropoda</taxon>
        <taxon>Hexapoda</taxon>
        <taxon>Insecta</taxon>
        <taxon>Pterygota</taxon>
        <taxon>Neoptera</taxon>
        <taxon>Endopterygota</taxon>
        <taxon>Diptera</taxon>
        <taxon>Nematocera</taxon>
        <taxon>Chironomoidea</taxon>
        <taxon>Ceratopogonidae</taxon>
        <taxon>Ceratopogoninae</taxon>
        <taxon>Culicoides</taxon>
        <taxon>Monoculicoides</taxon>
    </lineage>
</organism>
<evidence type="ECO:0000256" key="2">
    <source>
        <dbReference type="ARBA" id="ARBA00022690"/>
    </source>
</evidence>
<dbReference type="InterPro" id="IPR000215">
    <property type="entry name" value="Serpin_fam"/>
</dbReference>
<evidence type="ECO:0000259" key="5">
    <source>
        <dbReference type="SMART" id="SM00093"/>
    </source>
</evidence>
<gene>
    <name evidence="6" type="primary">CSON009361</name>
</gene>
<dbReference type="Gene3D" id="2.30.39.10">
    <property type="entry name" value="Alpha-1-antitrypsin, domain 1"/>
    <property type="match status" value="1"/>
</dbReference>
<dbReference type="InterPro" id="IPR042178">
    <property type="entry name" value="Serpin_sf_1"/>
</dbReference>
<dbReference type="Gene3D" id="3.30.497.10">
    <property type="entry name" value="Antithrombin, subunit I, domain 2"/>
    <property type="match status" value="1"/>
</dbReference>
<dbReference type="PANTHER" id="PTHR11461:SF211">
    <property type="entry name" value="GH10112P-RELATED"/>
    <property type="match status" value="1"/>
</dbReference>
<dbReference type="VEuPathDB" id="VectorBase:CSON009361"/>
<name>A0A336LP63_CULSO</name>